<reference evidence="2 3" key="1">
    <citation type="submission" date="2020-08" db="EMBL/GenBank/DDBJ databases">
        <title>Genomic Encyclopedia of Type Strains, Phase III (KMG-III): the genomes of soil and plant-associated and newly described type strains.</title>
        <authorList>
            <person name="Whitman W."/>
        </authorList>
    </citation>
    <scope>NUCLEOTIDE SEQUENCE [LARGE SCALE GENOMIC DNA]</scope>
    <source>
        <strain evidence="2 3">CECT 8960</strain>
    </source>
</reference>
<dbReference type="EMBL" id="JACHJQ010000003">
    <property type="protein sequence ID" value="MBB4907303.1"/>
    <property type="molecule type" value="Genomic_DNA"/>
</dbReference>
<organism evidence="2 3">
    <name type="scientific">Actinophytocola algeriensis</name>
    <dbReference type="NCBI Taxonomy" id="1768010"/>
    <lineage>
        <taxon>Bacteria</taxon>
        <taxon>Bacillati</taxon>
        <taxon>Actinomycetota</taxon>
        <taxon>Actinomycetes</taxon>
        <taxon>Pseudonocardiales</taxon>
        <taxon>Pseudonocardiaceae</taxon>
    </lineage>
</organism>
<keyword evidence="3" id="KW-1185">Reference proteome</keyword>
<comment type="caution">
    <text evidence="2">The sequence shown here is derived from an EMBL/GenBank/DDBJ whole genome shotgun (WGS) entry which is preliminary data.</text>
</comment>
<sequence length="147" mass="16409">MTTALDVFDRFREYVLGTVTHEPWAPDVVIEQPFAAGGPSRIVGRDTFLEKTRGSREALPVRFEEMRDVVVHETTDPNKIIVEYTLAGTILPTGERASAPFIAVMEVRDGLMTLWREYQNTALMAEKLGNLQPTAPLSHGASKPQRL</sequence>
<feature type="domain" description="SnoaL-like" evidence="1">
    <location>
        <begin position="22"/>
        <end position="114"/>
    </location>
</feature>
<dbReference type="Pfam" id="PF12680">
    <property type="entry name" value="SnoaL_2"/>
    <property type="match status" value="1"/>
</dbReference>
<protein>
    <recommendedName>
        <fullName evidence="1">SnoaL-like domain-containing protein</fullName>
    </recommendedName>
</protein>
<accession>A0A7W7VEI8</accession>
<dbReference type="InterPro" id="IPR032710">
    <property type="entry name" value="NTF2-like_dom_sf"/>
</dbReference>
<dbReference type="SUPFAM" id="SSF54427">
    <property type="entry name" value="NTF2-like"/>
    <property type="match status" value="1"/>
</dbReference>
<dbReference type="Gene3D" id="3.10.450.50">
    <property type="match status" value="1"/>
</dbReference>
<dbReference type="Proteomes" id="UP000520767">
    <property type="component" value="Unassembled WGS sequence"/>
</dbReference>
<dbReference type="AlphaFoldDB" id="A0A7W7VEI8"/>
<dbReference type="InterPro" id="IPR037401">
    <property type="entry name" value="SnoaL-like"/>
</dbReference>
<evidence type="ECO:0000259" key="1">
    <source>
        <dbReference type="Pfam" id="PF12680"/>
    </source>
</evidence>
<gene>
    <name evidence="2" type="ORF">FHR82_003523</name>
</gene>
<name>A0A7W7VEI8_9PSEU</name>
<proteinExistence type="predicted"/>
<dbReference type="RefSeq" id="WP_184811394.1">
    <property type="nucleotide sequence ID" value="NZ_JACHJQ010000003.1"/>
</dbReference>
<evidence type="ECO:0000313" key="3">
    <source>
        <dbReference type="Proteomes" id="UP000520767"/>
    </source>
</evidence>
<evidence type="ECO:0000313" key="2">
    <source>
        <dbReference type="EMBL" id="MBB4907303.1"/>
    </source>
</evidence>